<feature type="compositionally biased region" description="Polar residues" evidence="8">
    <location>
        <begin position="309"/>
        <end position="327"/>
    </location>
</feature>
<feature type="transmembrane region" description="Helical" evidence="9">
    <location>
        <begin position="43"/>
        <end position="62"/>
    </location>
</feature>
<feature type="transmembrane region" description="Helical" evidence="9">
    <location>
        <begin position="6"/>
        <end position="31"/>
    </location>
</feature>
<dbReference type="PROSITE" id="PS00237">
    <property type="entry name" value="G_PROTEIN_RECEP_F1_1"/>
    <property type="match status" value="1"/>
</dbReference>
<dbReference type="PRINTS" id="PR00237">
    <property type="entry name" value="GPCRRHODOPSN"/>
</dbReference>
<evidence type="ECO:0000256" key="4">
    <source>
        <dbReference type="ARBA" id="ARBA00022989"/>
    </source>
</evidence>
<evidence type="ECO:0000256" key="6">
    <source>
        <dbReference type="ARBA" id="ARBA00023170"/>
    </source>
</evidence>
<evidence type="ECO:0000256" key="1">
    <source>
        <dbReference type="ARBA" id="ARBA00004651"/>
    </source>
</evidence>
<feature type="transmembrane region" description="Helical" evidence="9">
    <location>
        <begin position="209"/>
        <end position="229"/>
    </location>
</feature>
<dbReference type="PANTHER" id="PTHR24241:SF76">
    <property type="entry name" value="NEUROPEPTIDE SIFAMIDE RECEPTOR"/>
    <property type="match status" value="1"/>
</dbReference>
<dbReference type="CDD" id="cd00637">
    <property type="entry name" value="7tm_classA_rhodopsin-like"/>
    <property type="match status" value="1"/>
</dbReference>
<evidence type="ECO:0000256" key="8">
    <source>
        <dbReference type="SAM" id="MobiDB-lite"/>
    </source>
</evidence>
<dbReference type="Pfam" id="PF00001">
    <property type="entry name" value="7tm_1"/>
    <property type="match status" value="1"/>
</dbReference>
<keyword evidence="12" id="KW-1185">Reference proteome</keyword>
<feature type="transmembrane region" description="Helical" evidence="9">
    <location>
        <begin position="124"/>
        <end position="147"/>
    </location>
</feature>
<dbReference type="OrthoDB" id="5969463at2759"/>
<keyword evidence="3 7" id="KW-0812">Transmembrane</keyword>
<keyword evidence="7" id="KW-0807">Transducer</keyword>
<feature type="transmembrane region" description="Helical" evidence="9">
    <location>
        <begin position="381"/>
        <end position="399"/>
    </location>
</feature>
<evidence type="ECO:0000256" key="2">
    <source>
        <dbReference type="ARBA" id="ARBA00022475"/>
    </source>
</evidence>
<keyword evidence="7" id="KW-0297">G-protein coupled receptor</keyword>
<dbReference type="PANTHER" id="PTHR24241">
    <property type="entry name" value="NEUROPEPTIDE RECEPTOR-RELATED G-PROTEIN COUPLED RECEPTOR"/>
    <property type="match status" value="1"/>
</dbReference>
<feature type="transmembrane region" description="Helical" evidence="9">
    <location>
        <begin position="82"/>
        <end position="103"/>
    </location>
</feature>
<name>A0A8S4N0Y3_OWEFU</name>
<evidence type="ECO:0000313" key="11">
    <source>
        <dbReference type="EMBL" id="CAH1774944.1"/>
    </source>
</evidence>
<organism evidence="11 12">
    <name type="scientific">Owenia fusiformis</name>
    <name type="common">Polychaete worm</name>
    <dbReference type="NCBI Taxonomy" id="6347"/>
    <lineage>
        <taxon>Eukaryota</taxon>
        <taxon>Metazoa</taxon>
        <taxon>Spiralia</taxon>
        <taxon>Lophotrochozoa</taxon>
        <taxon>Annelida</taxon>
        <taxon>Polychaeta</taxon>
        <taxon>Sedentaria</taxon>
        <taxon>Canalipalpata</taxon>
        <taxon>Sabellida</taxon>
        <taxon>Oweniida</taxon>
        <taxon>Oweniidae</taxon>
        <taxon>Owenia</taxon>
    </lineage>
</organism>
<dbReference type="GO" id="GO:0042277">
    <property type="term" value="F:peptide binding"/>
    <property type="evidence" value="ECO:0007669"/>
    <property type="project" value="TreeGrafter"/>
</dbReference>
<dbReference type="AlphaFoldDB" id="A0A8S4N0Y3"/>
<dbReference type="PROSITE" id="PS50262">
    <property type="entry name" value="G_PROTEIN_RECEP_F1_2"/>
    <property type="match status" value="1"/>
</dbReference>
<feature type="transmembrane region" description="Helical" evidence="9">
    <location>
        <begin position="339"/>
        <end position="361"/>
    </location>
</feature>
<feature type="domain" description="G-protein coupled receptors family 1 profile" evidence="10">
    <location>
        <begin position="24"/>
        <end position="400"/>
    </location>
</feature>
<dbReference type="GO" id="GO:0004930">
    <property type="term" value="F:G protein-coupled receptor activity"/>
    <property type="evidence" value="ECO:0007669"/>
    <property type="project" value="UniProtKB-KW"/>
</dbReference>
<protein>
    <recommendedName>
        <fullName evidence="10">G-protein coupled receptors family 1 profile domain-containing protein</fullName>
    </recommendedName>
</protein>
<comment type="similarity">
    <text evidence="7">Belongs to the G-protein coupled receptor 1 family.</text>
</comment>
<reference evidence="11" key="1">
    <citation type="submission" date="2022-03" db="EMBL/GenBank/DDBJ databases">
        <authorList>
            <person name="Martin C."/>
        </authorList>
    </citation>
    <scope>NUCLEOTIDE SEQUENCE</scope>
</reference>
<sequence length="419" mass="47608">MADQQDLYALIGILTFLTIVGSFGNAIVMYVYYKKNDKMASSLFILSLAVVDFITCFVIIPMTIFMEYVDFYVGSHDMLCKIYMFFTTSNVPFSAMVMVIIAVDRYFCICHPFMTVLTKQRAKIVVMFLVSIVIAIGITVSLSYGVYDAPADSNRIYDTNNFSENALAKNNSIKYFNQTQSGIANITQLQCHLNNQIISKDFIMKFQKGYLSIFMVCGLSVIVLYSFILKEVVYRRALRDKRHANTLKLLPGQNIDGKIQENAPQICQDPSTANCSQDDKKTNDDIFKKGTGVNNNSNNSSLRSKDTSYRSNQTSIGGSQNNIGRSNGSRRHIHRDSTFIANLRTAAMLFVVAMVYIMSYIPTCLMILKIVPYQYVVYNLYFMYNAANPLIYSFMNPIFRNDLKKIFNSLFGQRGHNHI</sequence>
<evidence type="ECO:0000256" key="5">
    <source>
        <dbReference type="ARBA" id="ARBA00023136"/>
    </source>
</evidence>
<evidence type="ECO:0000256" key="7">
    <source>
        <dbReference type="RuleBase" id="RU000688"/>
    </source>
</evidence>
<keyword evidence="5 9" id="KW-0472">Membrane</keyword>
<evidence type="ECO:0000256" key="9">
    <source>
        <dbReference type="SAM" id="Phobius"/>
    </source>
</evidence>
<dbReference type="Proteomes" id="UP000749559">
    <property type="component" value="Unassembled WGS sequence"/>
</dbReference>
<dbReference type="SMART" id="SM01381">
    <property type="entry name" value="7TM_GPCR_Srsx"/>
    <property type="match status" value="1"/>
</dbReference>
<dbReference type="GO" id="GO:0032870">
    <property type="term" value="P:cellular response to hormone stimulus"/>
    <property type="evidence" value="ECO:0007669"/>
    <property type="project" value="TreeGrafter"/>
</dbReference>
<keyword evidence="2" id="KW-1003">Cell membrane</keyword>
<dbReference type="SUPFAM" id="SSF81321">
    <property type="entry name" value="Family A G protein-coupled receptor-like"/>
    <property type="match status" value="1"/>
</dbReference>
<dbReference type="EMBL" id="CAIIXF020000001">
    <property type="protein sequence ID" value="CAH1774944.1"/>
    <property type="molecule type" value="Genomic_DNA"/>
</dbReference>
<comment type="subcellular location">
    <subcellularLocation>
        <location evidence="1">Cell membrane</location>
        <topology evidence="1">Multi-pass membrane protein</topology>
    </subcellularLocation>
</comment>
<keyword evidence="4 9" id="KW-1133">Transmembrane helix</keyword>
<accession>A0A8S4N0Y3</accession>
<evidence type="ECO:0000313" key="12">
    <source>
        <dbReference type="Proteomes" id="UP000749559"/>
    </source>
</evidence>
<dbReference type="InterPro" id="IPR000276">
    <property type="entry name" value="GPCR_Rhodpsn"/>
</dbReference>
<keyword evidence="6 7" id="KW-0675">Receptor</keyword>
<comment type="caution">
    <text evidence="11">The sequence shown here is derived from an EMBL/GenBank/DDBJ whole genome shotgun (WGS) entry which is preliminary data.</text>
</comment>
<dbReference type="Gene3D" id="1.20.1070.10">
    <property type="entry name" value="Rhodopsin 7-helix transmembrane proteins"/>
    <property type="match status" value="1"/>
</dbReference>
<proteinExistence type="inferred from homology"/>
<dbReference type="InterPro" id="IPR017452">
    <property type="entry name" value="GPCR_Rhodpsn_7TM"/>
</dbReference>
<gene>
    <name evidence="11" type="ORF">OFUS_LOCUS2307</name>
</gene>
<feature type="region of interest" description="Disordered" evidence="8">
    <location>
        <begin position="286"/>
        <end position="329"/>
    </location>
</feature>
<evidence type="ECO:0000256" key="3">
    <source>
        <dbReference type="ARBA" id="ARBA00022692"/>
    </source>
</evidence>
<evidence type="ECO:0000259" key="10">
    <source>
        <dbReference type="PROSITE" id="PS50262"/>
    </source>
</evidence>
<dbReference type="GO" id="GO:0005886">
    <property type="term" value="C:plasma membrane"/>
    <property type="evidence" value="ECO:0007669"/>
    <property type="project" value="UniProtKB-SubCell"/>
</dbReference>